<gene>
    <name evidence="3" type="ORF">WKW82_17425</name>
</gene>
<evidence type="ECO:0000256" key="2">
    <source>
        <dbReference type="SAM" id="Phobius"/>
    </source>
</evidence>
<evidence type="ECO:0000313" key="3">
    <source>
        <dbReference type="EMBL" id="MEJ8848443.1"/>
    </source>
</evidence>
<evidence type="ECO:0000256" key="1">
    <source>
        <dbReference type="SAM" id="MobiDB-lite"/>
    </source>
</evidence>
<feature type="compositionally biased region" description="Basic residues" evidence="1">
    <location>
        <begin position="147"/>
        <end position="157"/>
    </location>
</feature>
<keyword evidence="4" id="KW-1185">Reference proteome</keyword>
<feature type="transmembrane region" description="Helical" evidence="2">
    <location>
        <begin position="59"/>
        <end position="82"/>
    </location>
</feature>
<feature type="region of interest" description="Disordered" evidence="1">
    <location>
        <begin position="137"/>
        <end position="191"/>
    </location>
</feature>
<proteinExistence type="predicted"/>
<keyword evidence="2" id="KW-0812">Transmembrane</keyword>
<keyword evidence="2" id="KW-1133">Transmembrane helix</keyword>
<sequence length="207" mass="21561">MAVVEVVVAVAVAAQVPAVLVEGVQALAVLVVPVLVVLVQVPAELVVAVQALAAPVVQVLVVAAQALAVLAAQALVVAQALAVPAVQVLAVAAQVQEVPVVQVPAVRQALAAQRALAVLPIRQTLLARAALSPWAAPMARPPGQSRRPLHRRRRSVRAPRQLQGRSQCGPDAVTQDAPRWERERGAGKARTSHQAFVSAMVKNCETV</sequence>
<comment type="caution">
    <text evidence="3">The sequence shown here is derived from an EMBL/GenBank/DDBJ whole genome shotgun (WGS) entry which is preliminary data.</text>
</comment>
<dbReference type="RefSeq" id="WP_340343570.1">
    <property type="nucleotide sequence ID" value="NZ_JBBKZT010000007.1"/>
</dbReference>
<dbReference type="EMBL" id="JBBKZT010000007">
    <property type="protein sequence ID" value="MEJ8848443.1"/>
    <property type="molecule type" value="Genomic_DNA"/>
</dbReference>
<feature type="transmembrane region" description="Helical" evidence="2">
    <location>
        <begin position="28"/>
        <end position="47"/>
    </location>
</feature>
<reference evidence="3 4" key="1">
    <citation type="submission" date="2024-03" db="EMBL/GenBank/DDBJ databases">
        <title>Novel species of the genus Variovorax.</title>
        <authorList>
            <person name="Liu Q."/>
            <person name="Xin Y.-H."/>
        </authorList>
    </citation>
    <scope>NUCLEOTIDE SEQUENCE [LARGE SCALE GENOMIC DNA]</scope>
    <source>
        <strain evidence="3 4">KACC 18900</strain>
    </source>
</reference>
<organism evidence="3 4">
    <name type="scientific">Variovorax rhizosphaerae</name>
    <dbReference type="NCBI Taxonomy" id="1836200"/>
    <lineage>
        <taxon>Bacteria</taxon>
        <taxon>Pseudomonadati</taxon>
        <taxon>Pseudomonadota</taxon>
        <taxon>Betaproteobacteria</taxon>
        <taxon>Burkholderiales</taxon>
        <taxon>Comamonadaceae</taxon>
        <taxon>Variovorax</taxon>
    </lineage>
</organism>
<protein>
    <submittedName>
        <fullName evidence="3">Uncharacterized protein</fullName>
    </submittedName>
</protein>
<keyword evidence="2" id="KW-0472">Membrane</keyword>
<evidence type="ECO:0000313" key="4">
    <source>
        <dbReference type="Proteomes" id="UP001385892"/>
    </source>
</evidence>
<name>A0ABU8WLQ3_9BURK</name>
<dbReference type="Proteomes" id="UP001385892">
    <property type="component" value="Unassembled WGS sequence"/>
</dbReference>
<accession>A0ABU8WLQ3</accession>